<dbReference type="AlphaFoldDB" id="A0AAW6X9Z4"/>
<feature type="domain" description="Fimbrial-type adhesion" evidence="6">
    <location>
        <begin position="27"/>
        <end position="177"/>
    </location>
</feature>
<dbReference type="GO" id="GO:0009289">
    <property type="term" value="C:pilus"/>
    <property type="evidence" value="ECO:0007669"/>
    <property type="project" value="UniProtKB-SubCell"/>
</dbReference>
<protein>
    <submittedName>
        <fullName evidence="7">Fimbrial protein</fullName>
    </submittedName>
</protein>
<proteinExistence type="inferred from homology"/>
<dbReference type="InterPro" id="IPR036937">
    <property type="entry name" value="Adhesion_dom_fimbrial_sf"/>
</dbReference>
<evidence type="ECO:0000256" key="4">
    <source>
        <dbReference type="ARBA" id="ARBA00023263"/>
    </source>
</evidence>
<dbReference type="Gene3D" id="2.60.40.1090">
    <property type="entry name" value="Fimbrial-type adhesion domain"/>
    <property type="match status" value="1"/>
</dbReference>
<keyword evidence="10" id="KW-1185">Reference proteome</keyword>
<dbReference type="EMBL" id="JARTLO010000027">
    <property type="protein sequence ID" value="MDK4767961.1"/>
    <property type="molecule type" value="Genomic_DNA"/>
</dbReference>
<evidence type="ECO:0000256" key="2">
    <source>
        <dbReference type="ARBA" id="ARBA00006671"/>
    </source>
</evidence>
<dbReference type="InterPro" id="IPR008966">
    <property type="entry name" value="Adhesion_dom_sf"/>
</dbReference>
<organism evidence="7 9">
    <name type="scientific">Serratia nevei</name>
    <dbReference type="NCBI Taxonomy" id="2703794"/>
    <lineage>
        <taxon>Bacteria</taxon>
        <taxon>Pseudomonadati</taxon>
        <taxon>Pseudomonadota</taxon>
        <taxon>Gammaproteobacteria</taxon>
        <taxon>Enterobacterales</taxon>
        <taxon>Yersiniaceae</taxon>
        <taxon>Serratia</taxon>
    </lineage>
</organism>
<dbReference type="InterPro" id="IPR050263">
    <property type="entry name" value="Bact_Fimbrial_Adh_Pro"/>
</dbReference>
<dbReference type="GO" id="GO:0043709">
    <property type="term" value="P:cell adhesion involved in single-species biofilm formation"/>
    <property type="evidence" value="ECO:0007669"/>
    <property type="project" value="TreeGrafter"/>
</dbReference>
<dbReference type="SUPFAM" id="SSF49401">
    <property type="entry name" value="Bacterial adhesins"/>
    <property type="match status" value="1"/>
</dbReference>
<evidence type="ECO:0000313" key="9">
    <source>
        <dbReference type="Proteomes" id="UP001173597"/>
    </source>
</evidence>
<keyword evidence="3 5" id="KW-0732">Signal</keyword>
<comment type="similarity">
    <text evidence="2">Belongs to the fimbrial protein family.</text>
</comment>
<dbReference type="Proteomes" id="UP001173597">
    <property type="component" value="Unassembled WGS sequence"/>
</dbReference>
<evidence type="ECO:0000256" key="3">
    <source>
        <dbReference type="ARBA" id="ARBA00022729"/>
    </source>
</evidence>
<dbReference type="EMBL" id="JARTOI010000023">
    <property type="protein sequence ID" value="MDK5171600.1"/>
    <property type="molecule type" value="Genomic_DNA"/>
</dbReference>
<gene>
    <name evidence="7" type="ORF">P9854_19460</name>
    <name evidence="8" type="ORF">P9921_14110</name>
</gene>
<evidence type="ECO:0000259" key="6">
    <source>
        <dbReference type="Pfam" id="PF00419"/>
    </source>
</evidence>
<feature type="chain" id="PRO_5043599741" evidence="5">
    <location>
        <begin position="22"/>
        <end position="178"/>
    </location>
</feature>
<evidence type="ECO:0000256" key="1">
    <source>
        <dbReference type="ARBA" id="ARBA00004561"/>
    </source>
</evidence>
<comment type="caution">
    <text evidence="7">The sequence shown here is derived from an EMBL/GenBank/DDBJ whole genome shotgun (WGS) entry which is preliminary data.</text>
</comment>
<sequence length="178" mass="19169">MKKVIFGLLLSSFGTVFSALASDATLKSEVTFVHASCNLTDESKTMTVPLGNVSRKDVVYAQSTSYFSLKATGCPPDGSARIGIRFDGSGLNSNFGKYFYLDKESTAKGVAIAIGGYFPAINEYTSIGPGDERVYVTPNSLGEATLYFYARYYNSSGYIKDIVPGSANTTVQISLIYM</sequence>
<dbReference type="PANTHER" id="PTHR33420:SF3">
    <property type="entry name" value="FIMBRIAL SUBUNIT ELFA"/>
    <property type="match status" value="1"/>
</dbReference>
<keyword evidence="4" id="KW-0281">Fimbrium</keyword>
<reference evidence="7" key="1">
    <citation type="submission" date="2023-01" db="EMBL/GenBank/DDBJ databases">
        <title>Genomic dissection of endemic carbapenem resistance: metallo-beta-lactamase gene dissemination through clonal, plasmid and integron transfer pathways.</title>
        <authorList>
            <person name="Macesic N."/>
        </authorList>
    </citation>
    <scope>NUCLEOTIDE SEQUENCE</scope>
    <source>
        <strain evidence="8">CPO382</strain>
        <strain evidence="7">CPO573</strain>
    </source>
</reference>
<dbReference type="Pfam" id="PF00419">
    <property type="entry name" value="Fimbrial"/>
    <property type="match status" value="1"/>
</dbReference>
<name>A0AAW6X9Z4_9GAMM</name>
<dbReference type="PANTHER" id="PTHR33420">
    <property type="entry name" value="FIMBRIAL SUBUNIT ELFA-RELATED"/>
    <property type="match status" value="1"/>
</dbReference>
<evidence type="ECO:0000256" key="5">
    <source>
        <dbReference type="SAM" id="SignalP"/>
    </source>
</evidence>
<evidence type="ECO:0000313" key="8">
    <source>
        <dbReference type="EMBL" id="MDK5171600.1"/>
    </source>
</evidence>
<comment type="subcellular location">
    <subcellularLocation>
        <location evidence="1">Fimbrium</location>
    </subcellularLocation>
</comment>
<accession>A0AAW6X9Z4</accession>
<dbReference type="RefSeq" id="WP_071605594.1">
    <property type="nucleotide sequence ID" value="NZ_CAYETX010000070.1"/>
</dbReference>
<evidence type="ECO:0000313" key="10">
    <source>
        <dbReference type="Proteomes" id="UP001174748"/>
    </source>
</evidence>
<evidence type="ECO:0000313" key="7">
    <source>
        <dbReference type="EMBL" id="MDK4767961.1"/>
    </source>
</evidence>
<dbReference type="Proteomes" id="UP001174748">
    <property type="component" value="Unassembled WGS sequence"/>
</dbReference>
<feature type="signal peptide" evidence="5">
    <location>
        <begin position="1"/>
        <end position="21"/>
    </location>
</feature>
<dbReference type="InterPro" id="IPR000259">
    <property type="entry name" value="Adhesion_dom_fimbrial"/>
</dbReference>